<dbReference type="EMBL" id="NQWH01000010">
    <property type="protein sequence ID" value="PHP27928.1"/>
    <property type="molecule type" value="Genomic_DNA"/>
</dbReference>
<organism evidence="2 3">
    <name type="scientific">Limimaricola cinnabarinus</name>
    <dbReference type="NCBI Taxonomy" id="1125964"/>
    <lineage>
        <taxon>Bacteria</taxon>
        <taxon>Pseudomonadati</taxon>
        <taxon>Pseudomonadota</taxon>
        <taxon>Alphaproteobacteria</taxon>
        <taxon>Rhodobacterales</taxon>
        <taxon>Paracoccaceae</taxon>
        <taxon>Limimaricola</taxon>
    </lineage>
</organism>
<evidence type="ECO:0008006" key="4">
    <source>
        <dbReference type="Google" id="ProtNLM"/>
    </source>
</evidence>
<gene>
    <name evidence="2" type="ORF">CJ301_08035</name>
</gene>
<feature type="compositionally biased region" description="Low complexity" evidence="1">
    <location>
        <begin position="36"/>
        <end position="52"/>
    </location>
</feature>
<proteinExistence type="predicted"/>
<feature type="region of interest" description="Disordered" evidence="1">
    <location>
        <begin position="196"/>
        <end position="219"/>
    </location>
</feature>
<evidence type="ECO:0000313" key="3">
    <source>
        <dbReference type="Proteomes" id="UP000221860"/>
    </source>
</evidence>
<comment type="caution">
    <text evidence="2">The sequence shown here is derived from an EMBL/GenBank/DDBJ whole genome shotgun (WGS) entry which is preliminary data.</text>
</comment>
<sequence length="219" mass="22171">MKSMILIVSLPLASLAGGYAAGVYLVPDKAGLASEAAAAEPPAEGAAPQAAPGIPPAPVDPDGDSEAHAAEDAAHAETGPDPAQAAQLLQIGRLTVPVLKPRSITYVVADIALALPAADLVAQVEDSPATLMRMRDAVLASLSEAAASPAMTGPAIDTDALSARVLGDLKAIGMPVEEVLFPNLFKQDVARQDIPQRQQQAAAMTAPAAPEAPQAQLTN</sequence>
<evidence type="ECO:0000313" key="2">
    <source>
        <dbReference type="EMBL" id="PHP27928.1"/>
    </source>
</evidence>
<reference evidence="2 3" key="1">
    <citation type="submission" date="2017-08" db="EMBL/GenBank/DDBJ databases">
        <title>Draft Genome Sequence of Loktanella cinnabarina Strain XM1, Isolated from Coastal Surface Water.</title>
        <authorList>
            <person name="Ma R."/>
            <person name="Wang J."/>
            <person name="Wang Q."/>
            <person name="Ma Z."/>
            <person name="Li J."/>
            <person name="Chen L."/>
        </authorList>
    </citation>
    <scope>NUCLEOTIDE SEQUENCE [LARGE SCALE GENOMIC DNA]</scope>
    <source>
        <strain evidence="2 3">XM1</strain>
    </source>
</reference>
<keyword evidence="3" id="KW-1185">Reference proteome</keyword>
<evidence type="ECO:0000256" key="1">
    <source>
        <dbReference type="SAM" id="MobiDB-lite"/>
    </source>
</evidence>
<accession>A0A2G1MGR2</accession>
<dbReference type="Proteomes" id="UP000221860">
    <property type="component" value="Unassembled WGS sequence"/>
</dbReference>
<dbReference type="AlphaFoldDB" id="A0A2G1MGR2"/>
<feature type="compositionally biased region" description="Basic and acidic residues" evidence="1">
    <location>
        <begin position="65"/>
        <end position="75"/>
    </location>
</feature>
<protein>
    <recommendedName>
        <fullName evidence="4">Flagellar basal body-associated protein FliL</fullName>
    </recommendedName>
</protein>
<dbReference type="OrthoDB" id="7866462at2"/>
<name>A0A2G1MGR2_9RHOB</name>
<feature type="region of interest" description="Disordered" evidence="1">
    <location>
        <begin position="36"/>
        <end position="81"/>
    </location>
</feature>